<gene>
    <name evidence="1" type="ORF">J8J14_16620</name>
</gene>
<evidence type="ECO:0000313" key="2">
    <source>
        <dbReference type="Proteomes" id="UP000681594"/>
    </source>
</evidence>
<comment type="caution">
    <text evidence="1">The sequence shown here is derived from an EMBL/GenBank/DDBJ whole genome shotgun (WGS) entry which is preliminary data.</text>
</comment>
<sequence>MRDVEGVAVSDLPKIEIQGEGEPAVALALLRIIMASSQEGEVHDRDWILSTYADCLAVVGGAEVSYDEEVEEEES</sequence>
<dbReference type="Proteomes" id="UP000681594">
    <property type="component" value="Unassembled WGS sequence"/>
</dbReference>
<protein>
    <submittedName>
        <fullName evidence="1">Uncharacterized protein</fullName>
    </submittedName>
</protein>
<keyword evidence="2" id="KW-1185">Reference proteome</keyword>
<name>A0ABS4AHA1_9PROT</name>
<dbReference type="EMBL" id="JAGIZB010000016">
    <property type="protein sequence ID" value="MBP0446400.1"/>
    <property type="molecule type" value="Genomic_DNA"/>
</dbReference>
<evidence type="ECO:0000313" key="1">
    <source>
        <dbReference type="EMBL" id="MBP0446400.1"/>
    </source>
</evidence>
<reference evidence="1 2" key="1">
    <citation type="submission" date="2021-03" db="EMBL/GenBank/DDBJ databases">
        <authorList>
            <person name="So Y."/>
        </authorList>
    </citation>
    <scope>NUCLEOTIDE SEQUENCE [LARGE SCALE GENOMIC DNA]</scope>
    <source>
        <strain evidence="1 2">SSH11</strain>
    </source>
</reference>
<dbReference type="RefSeq" id="WP_209380661.1">
    <property type="nucleotide sequence ID" value="NZ_JAGIZB010000016.1"/>
</dbReference>
<accession>A0ABS4AHA1</accession>
<proteinExistence type="predicted"/>
<organism evidence="1 2">
    <name type="scientific">Pararoseomonas baculiformis</name>
    <dbReference type="NCBI Taxonomy" id="2820812"/>
    <lineage>
        <taxon>Bacteria</taxon>
        <taxon>Pseudomonadati</taxon>
        <taxon>Pseudomonadota</taxon>
        <taxon>Alphaproteobacteria</taxon>
        <taxon>Acetobacterales</taxon>
        <taxon>Acetobacteraceae</taxon>
        <taxon>Pararoseomonas</taxon>
    </lineage>
</organism>